<dbReference type="NCBIfam" id="TIGR00254">
    <property type="entry name" value="GGDEF"/>
    <property type="match status" value="1"/>
</dbReference>
<dbReference type="Pfam" id="PF00563">
    <property type="entry name" value="EAL"/>
    <property type="match status" value="1"/>
</dbReference>
<feature type="domain" description="EAL" evidence="3">
    <location>
        <begin position="438"/>
        <end position="692"/>
    </location>
</feature>
<dbReference type="PROSITE" id="PS50883">
    <property type="entry name" value="EAL"/>
    <property type="match status" value="1"/>
</dbReference>
<dbReference type="CDD" id="cd01949">
    <property type="entry name" value="GGDEF"/>
    <property type="match status" value="1"/>
</dbReference>
<dbReference type="NCBIfam" id="TIGR00229">
    <property type="entry name" value="sensory_box"/>
    <property type="match status" value="2"/>
</dbReference>
<comment type="caution">
    <text evidence="5">The sequence shown here is derived from an EMBL/GenBank/DDBJ whole genome shotgun (WGS) entry which is preliminary data.</text>
</comment>
<evidence type="ECO:0000259" key="2">
    <source>
        <dbReference type="PROSITE" id="PS50113"/>
    </source>
</evidence>
<gene>
    <name evidence="5" type="ORF">KS419_24580</name>
</gene>
<dbReference type="SMART" id="SM00052">
    <property type="entry name" value="EAL"/>
    <property type="match status" value="1"/>
</dbReference>
<dbReference type="InterPro" id="IPR052155">
    <property type="entry name" value="Biofilm_reg_signaling"/>
</dbReference>
<dbReference type="SMART" id="SM00267">
    <property type="entry name" value="GGDEF"/>
    <property type="match status" value="1"/>
</dbReference>
<feature type="domain" description="GGDEF" evidence="4">
    <location>
        <begin position="296"/>
        <end position="429"/>
    </location>
</feature>
<evidence type="ECO:0000259" key="3">
    <source>
        <dbReference type="PROSITE" id="PS50883"/>
    </source>
</evidence>
<dbReference type="EMBL" id="JAHQCS010000189">
    <property type="protein sequence ID" value="MBU9714926.1"/>
    <property type="molecule type" value="Genomic_DNA"/>
</dbReference>
<name>A0ABS6JMW2_9BACI</name>
<evidence type="ECO:0000259" key="1">
    <source>
        <dbReference type="PROSITE" id="PS50112"/>
    </source>
</evidence>
<dbReference type="PROSITE" id="PS50112">
    <property type="entry name" value="PAS"/>
    <property type="match status" value="2"/>
</dbReference>
<organism evidence="5 6">
    <name type="scientific">Evansella tamaricis</name>
    <dbReference type="NCBI Taxonomy" id="2069301"/>
    <lineage>
        <taxon>Bacteria</taxon>
        <taxon>Bacillati</taxon>
        <taxon>Bacillota</taxon>
        <taxon>Bacilli</taxon>
        <taxon>Bacillales</taxon>
        <taxon>Bacillaceae</taxon>
        <taxon>Evansella</taxon>
    </lineage>
</organism>
<evidence type="ECO:0000313" key="6">
    <source>
        <dbReference type="Proteomes" id="UP000784880"/>
    </source>
</evidence>
<feature type="domain" description="PAS" evidence="1">
    <location>
        <begin position="15"/>
        <end position="84"/>
    </location>
</feature>
<dbReference type="Pfam" id="PF08447">
    <property type="entry name" value="PAS_3"/>
    <property type="match status" value="2"/>
</dbReference>
<dbReference type="PANTHER" id="PTHR44757:SF2">
    <property type="entry name" value="BIOFILM ARCHITECTURE MAINTENANCE PROTEIN MBAA"/>
    <property type="match status" value="1"/>
</dbReference>
<keyword evidence="6" id="KW-1185">Reference proteome</keyword>
<proteinExistence type="predicted"/>
<sequence>MSILSDNLIQQLDKSTYPFKELLENFTEAIYVISLEGCFIDYNDGFSSLVGPGENYLNTNFLEIVHPEDLDIAKNGFVKTLQGEVLKEERLRIFSSSGKVKSIITSKVPLNGKNGNLIGILGIAKDITTEIELQSKITQQNNRYRSLLKNSSSVNVILSETGDVMYRSPSVEKVIGYKPNELPGPFFSIVHPDDLDFVMARFHHILENPMETVVVDVRIQHKNGSWRTIHAICNNLVEDPDVNGIIINYHDVTEMREAQEKIHHMAYYDYITDLPNRRFFEERLDKELQKAKSNNSHLAVLFIDIDRFKYINDTLGHDIGDKVLIELAKILSSFVSKKDVVARMPGDEFMILLPNIDTRTFPEDLAARILRRLKQPIIVDQYELFVTTSIGITIFPDAGEELTILMKNTDLAMYEAKESNENSYTVFTPEMEKTHSRKFTLQNDLRRAIINDEFELYYQPKVSATTLEVVGAEALIRWNHPKYGVLSPGDFIPLAEDIGLIVPLGEWVFETVCEQIKKWENKGFPPMIVSLNFSASQMLQKGLVSTVGRLLDDSQVDGKWIEIEITESLILERDNEVLKKLEGLKELGIHIAIDDFGTGYSSLSYLRKYKFNTIKLDKSFINDIHTSIDNQAIIEFMIRLSNQLNMKVVAEGIELEEQLSVLKTLNCDELQGFLFSKPKPVAEFEKLLRRDAVF</sequence>
<dbReference type="CDD" id="cd00130">
    <property type="entry name" value="PAS"/>
    <property type="match status" value="2"/>
</dbReference>
<dbReference type="SMART" id="SM00091">
    <property type="entry name" value="PAS"/>
    <property type="match status" value="2"/>
</dbReference>
<accession>A0ABS6JMW2</accession>
<dbReference type="InterPro" id="IPR000014">
    <property type="entry name" value="PAS"/>
</dbReference>
<dbReference type="InterPro" id="IPR000700">
    <property type="entry name" value="PAS-assoc_C"/>
</dbReference>
<feature type="domain" description="PAC" evidence="2">
    <location>
        <begin position="213"/>
        <end position="264"/>
    </location>
</feature>
<dbReference type="CDD" id="cd01948">
    <property type="entry name" value="EAL"/>
    <property type="match status" value="1"/>
</dbReference>
<dbReference type="RefSeq" id="WP_217069751.1">
    <property type="nucleotide sequence ID" value="NZ_JAHQCS010000189.1"/>
</dbReference>
<feature type="domain" description="PAC" evidence="2">
    <location>
        <begin position="87"/>
        <end position="139"/>
    </location>
</feature>
<evidence type="ECO:0000259" key="4">
    <source>
        <dbReference type="PROSITE" id="PS50887"/>
    </source>
</evidence>
<dbReference type="Proteomes" id="UP000784880">
    <property type="component" value="Unassembled WGS sequence"/>
</dbReference>
<dbReference type="InterPro" id="IPR001633">
    <property type="entry name" value="EAL_dom"/>
</dbReference>
<protein>
    <submittedName>
        <fullName evidence="5">EAL domain-containing protein</fullName>
    </submittedName>
</protein>
<dbReference type="PROSITE" id="PS50887">
    <property type="entry name" value="GGDEF"/>
    <property type="match status" value="1"/>
</dbReference>
<dbReference type="PROSITE" id="PS50113">
    <property type="entry name" value="PAC"/>
    <property type="match status" value="2"/>
</dbReference>
<reference evidence="5 6" key="1">
    <citation type="submission" date="2021-06" db="EMBL/GenBank/DDBJ databases">
        <title>Bacillus sp. RD4P76, an endophyte from a halophyte.</title>
        <authorList>
            <person name="Sun J.-Q."/>
        </authorList>
    </citation>
    <scope>NUCLEOTIDE SEQUENCE [LARGE SCALE GENOMIC DNA]</scope>
    <source>
        <strain evidence="5 6">CGMCC 1.15917</strain>
    </source>
</reference>
<dbReference type="InterPro" id="IPR000160">
    <property type="entry name" value="GGDEF_dom"/>
</dbReference>
<dbReference type="PANTHER" id="PTHR44757">
    <property type="entry name" value="DIGUANYLATE CYCLASE DGCP"/>
    <property type="match status" value="1"/>
</dbReference>
<dbReference type="InterPro" id="IPR013655">
    <property type="entry name" value="PAS_fold_3"/>
</dbReference>
<evidence type="ECO:0000313" key="5">
    <source>
        <dbReference type="EMBL" id="MBU9714926.1"/>
    </source>
</evidence>
<feature type="domain" description="PAS" evidence="1">
    <location>
        <begin position="140"/>
        <end position="209"/>
    </location>
</feature>
<dbReference type="Pfam" id="PF00990">
    <property type="entry name" value="GGDEF"/>
    <property type="match status" value="1"/>
</dbReference>